<dbReference type="InterPro" id="IPR010359">
    <property type="entry name" value="IrrE_HExxH"/>
</dbReference>
<reference evidence="3" key="3">
    <citation type="submission" date="2023-07" db="EMBL/GenBank/DDBJ databases">
        <title>Complete genome sequence of Ligilactobacillus salivarius SRCM217594 isolated from Gallus gallus domesticus feces.</title>
        <authorList>
            <person name="Yang H.-G."/>
            <person name="Ryu M.-S."/>
            <person name="Ha G.-S."/>
            <person name="Yang H.-J."/>
            <person name="Jeong D.-Y."/>
        </authorList>
    </citation>
    <scope>NUCLEOTIDE SEQUENCE</scope>
    <source>
        <strain evidence="3">SRCM217594</strain>
    </source>
</reference>
<dbReference type="Pfam" id="PF06114">
    <property type="entry name" value="Peptidase_M78"/>
    <property type="match status" value="1"/>
</dbReference>
<evidence type="ECO:0000313" key="5">
    <source>
        <dbReference type="Proteomes" id="UP000192575"/>
    </source>
</evidence>
<dbReference type="EMBL" id="JAUIQT010000001">
    <property type="protein sequence ID" value="MDN4833758.1"/>
    <property type="molecule type" value="Genomic_DNA"/>
</dbReference>
<feature type="domain" description="IrrE N-terminal-like" evidence="1">
    <location>
        <begin position="32"/>
        <end position="99"/>
    </location>
</feature>
<comment type="caution">
    <text evidence="4">The sequence shown here is derived from an EMBL/GenBank/DDBJ whole genome shotgun (WGS) entry which is preliminary data.</text>
</comment>
<accession>A0A1V9RG76</accession>
<dbReference type="Proteomes" id="UP000192575">
    <property type="component" value="Unassembled WGS sequence"/>
</dbReference>
<name>A0A1V9RG76_9LACO</name>
<dbReference type="Proteomes" id="UP001174888">
    <property type="component" value="Unassembled WGS sequence"/>
</dbReference>
<dbReference type="Proteomes" id="UP001213566">
    <property type="component" value="Unassembled WGS sequence"/>
</dbReference>
<reference evidence="2" key="2">
    <citation type="submission" date="2023-02" db="EMBL/GenBank/DDBJ databases">
        <title>Draft Whole-Genome Sequences of competitive exclusion Lactobacillus salivarius strains for Poultry.</title>
        <authorList>
            <person name="Ma L.M."/>
            <person name="Lopez-Guerra N."/>
            <person name="Zhang G."/>
        </authorList>
    </citation>
    <scope>NUCLEOTIDE SEQUENCE</scope>
    <source>
        <strain evidence="2">Salm-9</strain>
    </source>
</reference>
<dbReference type="AlphaFoldDB" id="A0A1V9RG76"/>
<sequence length="139" mass="16533">MRSDIKDYLYNICNKENIRVVWLENLSPYTPPSASFEHRCIVMNPNWHNKFEFTFQLAHEIAHILRGDETDMCFYDTSFKNKAGIEYQTNLMAVKILTPFYCKETEKEDVNVYSFMNSYCIPKYLDEAIKEEFIGYYTG</sequence>
<protein>
    <submittedName>
        <fullName evidence="2">ImmA/IrrE family metallo-endopeptidase</fullName>
    </submittedName>
</protein>
<reference evidence="4 5" key="1">
    <citation type="submission" date="2017-03" db="EMBL/GenBank/DDBJ databases">
        <title>Phylogenomics and comparative genomics of Lactobacillus salivarius, a mammalian gut commensal.</title>
        <authorList>
            <person name="Harris H.M."/>
        </authorList>
    </citation>
    <scope>NUCLEOTIDE SEQUENCE [LARGE SCALE GENOMIC DNA]</scope>
    <source>
        <strain evidence="4 5">JCM 1047</strain>
    </source>
</reference>
<dbReference type="RefSeq" id="WP_081533604.1">
    <property type="nucleotide sequence ID" value="NZ_JARKHV010000002.1"/>
</dbReference>
<evidence type="ECO:0000313" key="2">
    <source>
        <dbReference type="EMBL" id="MDF4185925.1"/>
    </source>
</evidence>
<organism evidence="4 5">
    <name type="scientific">Ligilactobacillus salivarius</name>
    <dbReference type="NCBI Taxonomy" id="1624"/>
    <lineage>
        <taxon>Bacteria</taxon>
        <taxon>Bacillati</taxon>
        <taxon>Bacillota</taxon>
        <taxon>Bacilli</taxon>
        <taxon>Lactobacillales</taxon>
        <taxon>Lactobacillaceae</taxon>
        <taxon>Ligilactobacillus</taxon>
    </lineage>
</organism>
<evidence type="ECO:0000313" key="3">
    <source>
        <dbReference type="EMBL" id="MDN4833758.1"/>
    </source>
</evidence>
<dbReference type="EMBL" id="JARKHV010000002">
    <property type="protein sequence ID" value="MDF4185925.1"/>
    <property type="molecule type" value="Genomic_DNA"/>
</dbReference>
<evidence type="ECO:0000259" key="1">
    <source>
        <dbReference type="Pfam" id="PF06114"/>
    </source>
</evidence>
<dbReference type="Gene3D" id="1.10.10.2910">
    <property type="match status" value="1"/>
</dbReference>
<dbReference type="EMBL" id="NBEF01000009">
    <property type="protein sequence ID" value="OQQ92001.1"/>
    <property type="molecule type" value="Genomic_DNA"/>
</dbReference>
<gene>
    <name evidence="4" type="ORF">B6U56_01390</name>
    <name evidence="2" type="ORF">PV940_02615</name>
    <name evidence="3" type="ORF">QYC35_05840</name>
</gene>
<proteinExistence type="predicted"/>
<evidence type="ECO:0000313" key="4">
    <source>
        <dbReference type="EMBL" id="OQQ92001.1"/>
    </source>
</evidence>